<feature type="repeat" description="PPR" evidence="2">
    <location>
        <begin position="44"/>
        <end position="74"/>
    </location>
</feature>
<dbReference type="PROSITE" id="PS51375">
    <property type="entry name" value="PPR"/>
    <property type="match status" value="2"/>
</dbReference>
<evidence type="ECO:0000313" key="3">
    <source>
        <dbReference type="EMBL" id="KAK4256084.1"/>
    </source>
</evidence>
<protein>
    <recommendedName>
        <fullName evidence="5">Pentatricopeptide repeat-containing protein</fullName>
    </recommendedName>
</protein>
<dbReference type="InterPro" id="IPR011990">
    <property type="entry name" value="TPR-like_helical_dom_sf"/>
</dbReference>
<organism evidence="3 4">
    <name type="scientific">Acacia crassicarpa</name>
    <name type="common">northern wattle</name>
    <dbReference type="NCBI Taxonomy" id="499986"/>
    <lineage>
        <taxon>Eukaryota</taxon>
        <taxon>Viridiplantae</taxon>
        <taxon>Streptophyta</taxon>
        <taxon>Embryophyta</taxon>
        <taxon>Tracheophyta</taxon>
        <taxon>Spermatophyta</taxon>
        <taxon>Magnoliopsida</taxon>
        <taxon>eudicotyledons</taxon>
        <taxon>Gunneridae</taxon>
        <taxon>Pentapetalae</taxon>
        <taxon>rosids</taxon>
        <taxon>fabids</taxon>
        <taxon>Fabales</taxon>
        <taxon>Fabaceae</taxon>
        <taxon>Caesalpinioideae</taxon>
        <taxon>mimosoid clade</taxon>
        <taxon>Acacieae</taxon>
        <taxon>Acacia</taxon>
    </lineage>
</organism>
<keyword evidence="4" id="KW-1185">Reference proteome</keyword>
<accession>A0AAE1JMZ2</accession>
<evidence type="ECO:0008006" key="5">
    <source>
        <dbReference type="Google" id="ProtNLM"/>
    </source>
</evidence>
<comment type="caution">
    <text evidence="3">The sequence shown here is derived from an EMBL/GenBank/DDBJ whole genome shotgun (WGS) entry which is preliminary data.</text>
</comment>
<keyword evidence="1" id="KW-0677">Repeat</keyword>
<dbReference type="InterPro" id="IPR051222">
    <property type="entry name" value="PPR/CCM1_RNA-binding"/>
</dbReference>
<dbReference type="PANTHER" id="PTHR47942">
    <property type="entry name" value="TETRATRICOPEPTIDE REPEAT (TPR)-LIKE SUPERFAMILY PROTEIN-RELATED"/>
    <property type="match status" value="1"/>
</dbReference>
<feature type="repeat" description="PPR" evidence="2">
    <location>
        <begin position="9"/>
        <end position="43"/>
    </location>
</feature>
<sequence length="108" mass="12119">MMRNGCTPNVVTYTTLIHAYLRARKVSSANEQFEMMLVEGCKTNVITYTTLIDGLGKAGQIEKACQIYAKMRGIIETSDMDIYFRSNDNSCEKPNIRRALVDGLCKAN</sequence>
<name>A0AAE1JMZ2_9FABA</name>
<dbReference type="NCBIfam" id="TIGR00756">
    <property type="entry name" value="PPR"/>
    <property type="match status" value="2"/>
</dbReference>
<gene>
    <name evidence="3" type="ORF">QN277_008997</name>
</gene>
<dbReference type="AlphaFoldDB" id="A0AAE1JMZ2"/>
<reference evidence="3" key="1">
    <citation type="submission" date="2023-10" db="EMBL/GenBank/DDBJ databases">
        <title>Chromosome-level genome of the transformable northern wattle, Acacia crassicarpa.</title>
        <authorList>
            <person name="Massaro I."/>
            <person name="Sinha N.R."/>
            <person name="Poethig S."/>
            <person name="Leichty A.R."/>
        </authorList>
    </citation>
    <scope>NUCLEOTIDE SEQUENCE</scope>
    <source>
        <strain evidence="3">Acra3RX</strain>
        <tissue evidence="3">Leaf</tissue>
    </source>
</reference>
<dbReference type="InterPro" id="IPR002885">
    <property type="entry name" value="PPR_rpt"/>
</dbReference>
<evidence type="ECO:0000256" key="2">
    <source>
        <dbReference type="PROSITE-ProRule" id="PRU00708"/>
    </source>
</evidence>
<dbReference type="Proteomes" id="UP001293593">
    <property type="component" value="Unassembled WGS sequence"/>
</dbReference>
<dbReference type="PANTHER" id="PTHR47942:SF16">
    <property type="entry name" value="PENTATRICOPEPTIDE REPEAT DOMAIN CONTAINING PROTEIN-RELATED"/>
    <property type="match status" value="1"/>
</dbReference>
<dbReference type="Pfam" id="PF13041">
    <property type="entry name" value="PPR_2"/>
    <property type="match status" value="1"/>
</dbReference>
<evidence type="ECO:0000256" key="1">
    <source>
        <dbReference type="ARBA" id="ARBA00022737"/>
    </source>
</evidence>
<dbReference type="EMBL" id="JAWXYG010000013">
    <property type="protein sequence ID" value="KAK4256084.1"/>
    <property type="molecule type" value="Genomic_DNA"/>
</dbReference>
<dbReference type="Gene3D" id="1.25.40.10">
    <property type="entry name" value="Tetratricopeptide repeat domain"/>
    <property type="match status" value="1"/>
</dbReference>
<proteinExistence type="predicted"/>
<evidence type="ECO:0000313" key="4">
    <source>
        <dbReference type="Proteomes" id="UP001293593"/>
    </source>
</evidence>